<dbReference type="RefSeq" id="WP_148988420.1">
    <property type="nucleotide sequence ID" value="NZ_VTEV01000004.1"/>
</dbReference>
<evidence type="ECO:0000313" key="2">
    <source>
        <dbReference type="Proteomes" id="UP000322524"/>
    </source>
</evidence>
<dbReference type="Pfam" id="PF10127">
    <property type="entry name" value="RlaP"/>
    <property type="match status" value="1"/>
</dbReference>
<sequence>MNPIKEILTNIELHHNVKILYACEAGSRAYGFATESSDYDIRFIYIAPLKEYLSLMKKEDTITNQDDKYDVQGWDLKKALVLAGKSNPSLYEWMLSPIVYRKLDPAMLSLKNVILTDYSKKVLGFHYSKMVKNNLQAWSRKKEFSHLVHAVRASLMLEQVIHFENEPHTINLKDLIDKSNTFTNEELSLLFCLKTGEEVTGPPLVSQLCAKISHFINASETSLTYLKEGSMNLHVLEELFIQQLGIEGESDHKS</sequence>
<dbReference type="PANTHER" id="PTHR34817:SF2">
    <property type="entry name" value="NUCLEOTIDYLTRANSFERASE"/>
    <property type="match status" value="1"/>
</dbReference>
<reference evidence="1 2" key="1">
    <citation type="submission" date="2019-08" db="EMBL/GenBank/DDBJ databases">
        <title>Bacillus genomes from the desert of Cuatro Cienegas, Coahuila.</title>
        <authorList>
            <person name="Olmedo-Alvarez G."/>
        </authorList>
    </citation>
    <scope>NUCLEOTIDE SEQUENCE [LARGE SCALE GENOMIC DNA]</scope>
    <source>
        <strain evidence="1 2">CH28_1T</strain>
    </source>
</reference>
<proteinExistence type="predicted"/>
<comment type="caution">
    <text evidence="1">The sequence shown here is derived from an EMBL/GenBank/DDBJ whole genome shotgun (WGS) entry which is preliminary data.</text>
</comment>
<dbReference type="PANTHER" id="PTHR34817">
    <property type="entry name" value="NUCLEOTIDYLTRANSFERASE"/>
    <property type="match status" value="1"/>
</dbReference>
<evidence type="ECO:0008006" key="3">
    <source>
        <dbReference type="Google" id="ProtNLM"/>
    </source>
</evidence>
<evidence type="ECO:0000313" key="1">
    <source>
        <dbReference type="EMBL" id="TYS68461.1"/>
    </source>
</evidence>
<name>A0A5D4T0H4_9BACI</name>
<dbReference type="InterPro" id="IPR018775">
    <property type="entry name" value="RlaP"/>
</dbReference>
<dbReference type="Proteomes" id="UP000322524">
    <property type="component" value="Unassembled WGS sequence"/>
</dbReference>
<dbReference type="OrthoDB" id="9796845at2"/>
<accession>A0A5D4T0H4</accession>
<organism evidence="1 2">
    <name type="scientific">Sutcliffiella horikoshii</name>
    <dbReference type="NCBI Taxonomy" id="79883"/>
    <lineage>
        <taxon>Bacteria</taxon>
        <taxon>Bacillati</taxon>
        <taxon>Bacillota</taxon>
        <taxon>Bacilli</taxon>
        <taxon>Bacillales</taxon>
        <taxon>Bacillaceae</taxon>
        <taxon>Sutcliffiella</taxon>
    </lineage>
</organism>
<dbReference type="EMBL" id="VTEV01000004">
    <property type="protein sequence ID" value="TYS68461.1"/>
    <property type="molecule type" value="Genomic_DNA"/>
</dbReference>
<protein>
    <recommendedName>
        <fullName evidence="3">Nucleotidyltransferase</fullName>
    </recommendedName>
</protein>
<dbReference type="AlphaFoldDB" id="A0A5D4T0H4"/>
<gene>
    <name evidence="1" type="ORF">FZC76_12090</name>
</gene>